<dbReference type="EMBL" id="BBSI01000023">
    <property type="protein sequence ID" value="GAM80515.1"/>
    <property type="molecule type" value="Genomic_DNA"/>
</dbReference>
<reference evidence="8" key="3">
    <citation type="submission" date="2023-07" db="EMBL/GenBank/DDBJ databases">
        <authorList>
            <person name="McDonnell B."/>
        </authorList>
    </citation>
    <scope>NUCLEOTIDE SEQUENCE</scope>
    <source>
        <strain evidence="8">UC06</strain>
    </source>
</reference>
<dbReference type="PROSITE" id="PS00211">
    <property type="entry name" value="ABC_TRANSPORTER_1"/>
    <property type="match status" value="1"/>
</dbReference>
<evidence type="ECO:0000256" key="1">
    <source>
        <dbReference type="ARBA" id="ARBA00022448"/>
    </source>
</evidence>
<reference evidence="11 12" key="2">
    <citation type="journal article" date="2017" name="BMC Genomics">
        <title>Comparative and functional genomics of the Lactococcus lactis taxon; insights into evolution and niche adaptation.</title>
        <authorList>
            <person name="Kelleher P."/>
            <person name="Bottacini F."/>
            <person name="Mahony J."/>
            <person name="Kilcawley K.N."/>
            <person name="van Sinderen D."/>
        </authorList>
    </citation>
    <scope>NUCLEOTIDE SEQUENCE [LARGE SCALE GENOMIC DNA]</scope>
    <source>
        <strain evidence="8 12">UC06</strain>
        <strain evidence="7 11">UC11</strain>
    </source>
</reference>
<feature type="domain" description="ABC transporter" evidence="6">
    <location>
        <begin position="6"/>
        <end position="238"/>
    </location>
</feature>
<dbReference type="SMART" id="SM00382">
    <property type="entry name" value="AAA"/>
    <property type="match status" value="1"/>
</dbReference>
<feature type="coiled-coil region" evidence="5">
    <location>
        <begin position="344"/>
        <end position="423"/>
    </location>
</feature>
<dbReference type="SUPFAM" id="SSF50331">
    <property type="entry name" value="MOP-like"/>
    <property type="match status" value="1"/>
</dbReference>
<keyword evidence="3 8" id="KW-0067">ATP-binding</keyword>
<evidence type="ECO:0000313" key="9">
    <source>
        <dbReference type="EMBL" id="GAM80515.1"/>
    </source>
</evidence>
<dbReference type="RefSeq" id="WP_023189301.1">
    <property type="nucleotide sequence ID" value="NZ_BAABQR010000002.1"/>
</dbReference>
<dbReference type="InterPro" id="IPR027417">
    <property type="entry name" value="P-loop_NTPase"/>
</dbReference>
<dbReference type="PANTHER" id="PTHR42781:SF4">
    <property type="entry name" value="SPERMIDINE_PUTRESCINE IMPORT ATP-BINDING PROTEIN POTA"/>
    <property type="match status" value="1"/>
</dbReference>
<dbReference type="InterPro" id="IPR013611">
    <property type="entry name" value="Transp-assoc_OB_typ2"/>
</dbReference>
<accession>A0A0A7T672</accession>
<keyword evidence="1" id="KW-0813">Transport</keyword>
<name>A0A0A7T672_LACLL</name>
<dbReference type="InterPro" id="IPR008995">
    <property type="entry name" value="Mo/tungstate-bd_C_term_dom"/>
</dbReference>
<keyword evidence="4" id="KW-1278">Translocase</keyword>
<evidence type="ECO:0000256" key="3">
    <source>
        <dbReference type="ARBA" id="ARBA00022840"/>
    </source>
</evidence>
<dbReference type="AlphaFoldDB" id="A0A0A7T672"/>
<dbReference type="InterPro" id="IPR017871">
    <property type="entry name" value="ABC_transporter-like_CS"/>
</dbReference>
<protein>
    <submittedName>
        <fullName evidence="8">ABC transporter ATP-binding protein</fullName>
    </submittedName>
    <submittedName>
        <fullName evidence="7">ABC-type spermidine/putrescine transport system ATPase component</fullName>
    </submittedName>
    <submittedName>
        <fullName evidence="9">ABC-type spermidine/putrescine transport systems, ATPase components</fullName>
    </submittedName>
</protein>
<evidence type="ECO:0000313" key="10">
    <source>
        <dbReference type="Proteomes" id="UP000031847"/>
    </source>
</evidence>
<dbReference type="FunFam" id="3.40.50.300:FF:000042">
    <property type="entry name" value="Maltose/maltodextrin ABC transporter, ATP-binding protein"/>
    <property type="match status" value="1"/>
</dbReference>
<evidence type="ECO:0000256" key="4">
    <source>
        <dbReference type="ARBA" id="ARBA00022967"/>
    </source>
</evidence>
<evidence type="ECO:0000313" key="12">
    <source>
        <dbReference type="Proteomes" id="UP000192095"/>
    </source>
</evidence>
<dbReference type="PANTHER" id="PTHR42781">
    <property type="entry name" value="SPERMIDINE/PUTRESCINE IMPORT ATP-BINDING PROTEIN POTA"/>
    <property type="match status" value="1"/>
</dbReference>
<dbReference type="Proteomes" id="UP000192095">
    <property type="component" value="Chromosome"/>
</dbReference>
<dbReference type="Pfam" id="PF00005">
    <property type="entry name" value="ABC_tran"/>
    <property type="match status" value="1"/>
</dbReference>
<dbReference type="GO" id="GO:0005524">
    <property type="term" value="F:ATP binding"/>
    <property type="evidence" value="ECO:0007669"/>
    <property type="project" value="UniProtKB-KW"/>
</dbReference>
<keyword evidence="2" id="KW-0547">Nucleotide-binding</keyword>
<dbReference type="InterPro" id="IPR003439">
    <property type="entry name" value="ABC_transporter-like_ATP-bd"/>
</dbReference>
<dbReference type="GO" id="GO:0140359">
    <property type="term" value="F:ABC-type transporter activity"/>
    <property type="evidence" value="ECO:0007669"/>
    <property type="project" value="UniProtKB-ARBA"/>
</dbReference>
<evidence type="ECO:0000256" key="2">
    <source>
        <dbReference type="ARBA" id="ARBA00022741"/>
    </source>
</evidence>
<evidence type="ECO:0000313" key="8">
    <source>
        <dbReference type="EMBL" id="ARE20756.1"/>
    </source>
</evidence>
<organism evidence="9 10">
    <name type="scientific">Lactococcus lactis subsp. lactis</name>
    <name type="common">Streptococcus lactis</name>
    <dbReference type="NCBI Taxonomy" id="1360"/>
    <lineage>
        <taxon>Bacteria</taxon>
        <taxon>Bacillati</taxon>
        <taxon>Bacillota</taxon>
        <taxon>Bacilli</taxon>
        <taxon>Lactobacillales</taxon>
        <taxon>Streptococcaceae</taxon>
        <taxon>Lactococcus</taxon>
    </lineage>
</organism>
<keyword evidence="5" id="KW-0175">Coiled coil</keyword>
<dbReference type="PROSITE" id="PS50893">
    <property type="entry name" value="ABC_TRANSPORTER_2"/>
    <property type="match status" value="1"/>
</dbReference>
<sequence length="428" mass="48476">MSKTIIEFKNVSKTYADTDTTVLKDISFELEEGKFYTLLGASGSGKSTILNIIAGLLDATDGDVILDNKRINDLPANKRNVHTIFQSYALFPNMNVFDNVAFALKIKGVDKKEIAKRVSESLKLVRLDGFEKRSITKLSGGQKQRVAIARAIIDRPKVLLLDESLSALDMKLRKDMQYELRELQQSLGITFIFVTHDQEEALAMSDWVFIMNEGEIVQSGTPTDIYDEPINHFVADFIGESNILNGRMIEDYLVEFNGQKFEAVDGGMRKNEPIEVVIRPEDIWFTLPDEGKFNVKVDTQLFRGVHYEIVAYDEFNNEWLIHSTHKAIVGETVGLDFDPEAIHIMRLNETEEEFDARIEEYVEEEETVGLANAVEEENAEEEAAIQEAVKEALENTMELTELAETVNEILQKQENESESENKESGANK</sequence>
<gene>
    <name evidence="9" type="ORF">JCM5805K_1625</name>
    <name evidence="8" type="ORF">LLUC06_1211</name>
    <name evidence="7" type="ORF">LLUC11_1061</name>
</gene>
<dbReference type="Proteomes" id="UP000192067">
    <property type="component" value="Chromosome"/>
</dbReference>
<dbReference type="GO" id="GO:0016887">
    <property type="term" value="F:ATP hydrolysis activity"/>
    <property type="evidence" value="ECO:0007669"/>
    <property type="project" value="InterPro"/>
</dbReference>
<dbReference type="PATRIC" id="fig|1360.102.peg.279"/>
<proteinExistence type="predicted"/>
<dbReference type="InterPro" id="IPR003593">
    <property type="entry name" value="AAA+_ATPase"/>
</dbReference>
<evidence type="ECO:0000259" key="6">
    <source>
        <dbReference type="PROSITE" id="PS50893"/>
    </source>
</evidence>
<reference evidence="9 10" key="1">
    <citation type="submission" date="2015-01" db="EMBL/GenBank/DDBJ databases">
        <title>Lactococcus lactis subsp.lactis JCM 5805 whole genome shotgun sequence.</title>
        <authorList>
            <person name="Fujii T."/>
            <person name="Tomita Y."/>
            <person name="Ikushima S."/>
            <person name="Fujiwara D."/>
        </authorList>
    </citation>
    <scope>NUCLEOTIDE SEQUENCE [LARGE SCALE GENOMIC DNA]</scope>
    <source>
        <strain evidence="9 10">JCM 5805</strain>
    </source>
</reference>
<dbReference type="Pfam" id="PF08402">
    <property type="entry name" value="TOBE_2"/>
    <property type="match status" value="1"/>
</dbReference>
<dbReference type="Gene3D" id="3.40.50.300">
    <property type="entry name" value="P-loop containing nucleotide triphosphate hydrolases"/>
    <property type="match status" value="1"/>
</dbReference>
<dbReference type="Proteomes" id="UP000031847">
    <property type="component" value="Unassembled WGS sequence"/>
</dbReference>
<dbReference type="GO" id="GO:0043190">
    <property type="term" value="C:ATP-binding cassette (ABC) transporter complex"/>
    <property type="evidence" value="ECO:0007669"/>
    <property type="project" value="InterPro"/>
</dbReference>
<dbReference type="InterPro" id="IPR050093">
    <property type="entry name" value="ABC_SmlMolc_Importer"/>
</dbReference>
<dbReference type="SUPFAM" id="SSF52540">
    <property type="entry name" value="P-loop containing nucleoside triphosphate hydrolases"/>
    <property type="match status" value="1"/>
</dbReference>
<evidence type="ECO:0000256" key="5">
    <source>
        <dbReference type="SAM" id="Coils"/>
    </source>
</evidence>
<dbReference type="EMBL" id="CP015902">
    <property type="protein sequence ID" value="ARE20756.1"/>
    <property type="molecule type" value="Genomic_DNA"/>
</dbReference>
<dbReference type="EMBL" id="CP015904">
    <property type="protein sequence ID" value="ARE13394.1"/>
    <property type="molecule type" value="Genomic_DNA"/>
</dbReference>
<evidence type="ECO:0000313" key="11">
    <source>
        <dbReference type="Proteomes" id="UP000192067"/>
    </source>
</evidence>
<evidence type="ECO:0000313" key="7">
    <source>
        <dbReference type="EMBL" id="ARE13394.1"/>
    </source>
</evidence>
<dbReference type="Gene3D" id="2.40.50.100">
    <property type="match status" value="1"/>
</dbReference>